<dbReference type="GO" id="GO:0036064">
    <property type="term" value="C:ciliary basal body"/>
    <property type="evidence" value="ECO:0007669"/>
    <property type="project" value="TreeGrafter"/>
</dbReference>
<reference evidence="4" key="2">
    <citation type="journal article" date="2023" name="Commun. Biol.">
        <title>Intrasexual cuticular hydrocarbon dimorphism in a wasp sheds light on hydrocarbon biosynthesis genes in Hymenoptera.</title>
        <authorList>
            <person name="Moris V.C."/>
            <person name="Podsiadlowski L."/>
            <person name="Martin S."/>
            <person name="Oeyen J.P."/>
            <person name="Donath A."/>
            <person name="Petersen M."/>
            <person name="Wilbrandt J."/>
            <person name="Misof B."/>
            <person name="Liedtke D."/>
            <person name="Thamm M."/>
            <person name="Scheiner R."/>
            <person name="Schmitt T."/>
            <person name="Niehuis O."/>
        </authorList>
    </citation>
    <scope>NUCLEOTIDE SEQUENCE</scope>
    <source>
        <strain evidence="4">GBR_01_08_01A</strain>
    </source>
</reference>
<evidence type="ECO:0000256" key="1">
    <source>
        <dbReference type="ARBA" id="ARBA00022598"/>
    </source>
</evidence>
<proteinExistence type="predicted"/>
<dbReference type="GO" id="GO:0070740">
    <property type="term" value="F:tubulin-glutamic acid ligase activity"/>
    <property type="evidence" value="ECO:0007669"/>
    <property type="project" value="TreeGrafter"/>
</dbReference>
<keyword evidence="3" id="KW-0067">ATP-binding</keyword>
<sequence>MAVKCLEGPFVFRLNENGTGPHLLVQVCTERGWREYAGENNVFKDRWNLWWRSSGFLPSHYRPLLPWQFMNRIPKGNSICRKDNLVRHLKCMKKGHGSIYDFSPVGYNLPSEYTKLAEDCSRYEKDDRVWICKPVGQSQGRGIFLFRKLSDLSYNNAAVVQRYIENPLLIGGYKFDLRLYVCVPSYRPLTIYLYKEGIARFATEKFSLERLDDPFRHLTNFSLNKLGPGYSEKKERVGAGCKWTLRQLRRYLEQSGYFDWFLWQRIACLVSLTIISQAAGIPNSSNCFEFFGFDVLIDENLKPWLLEVNLSPALSIDCEIDSEVKKPLLHDLFDLLGLPVCNTGLSLFKVWSYERVNEENASSKFCTNRSTKKKSKVNNRDNDTIMNLYSETRSTLRQSSSEICPTSWSRYNPLLTDKCNKRDFKGNNVDDHSSISAWDNGRDWNVPCVREGGWVRICPLTRFKNSKNAQFPHTDTSRIVDREIKETILHIQKYLRTAKDIQRGNEKLRDDQYNAFLQTSLDLNTDIWLPDK</sequence>
<evidence type="ECO:0008006" key="6">
    <source>
        <dbReference type="Google" id="ProtNLM"/>
    </source>
</evidence>
<evidence type="ECO:0000313" key="4">
    <source>
        <dbReference type="EMBL" id="KAK2585508.1"/>
    </source>
</evidence>
<keyword evidence="5" id="KW-1185">Reference proteome</keyword>
<dbReference type="InterPro" id="IPR004344">
    <property type="entry name" value="TTL/TTLL_fam"/>
</dbReference>
<dbReference type="PANTHER" id="PTHR12241">
    <property type="entry name" value="TUBULIN POLYGLUTAMYLASE"/>
    <property type="match status" value="1"/>
</dbReference>
<dbReference type="Gene3D" id="3.30.470.20">
    <property type="entry name" value="ATP-grasp fold, B domain"/>
    <property type="match status" value="1"/>
</dbReference>
<dbReference type="GO" id="GO:0000226">
    <property type="term" value="P:microtubule cytoskeleton organization"/>
    <property type="evidence" value="ECO:0007669"/>
    <property type="project" value="TreeGrafter"/>
</dbReference>
<protein>
    <recommendedName>
        <fullName evidence="6">Tubulin polyglutamylase TTLL2</fullName>
    </recommendedName>
</protein>
<evidence type="ECO:0000256" key="3">
    <source>
        <dbReference type="ARBA" id="ARBA00022840"/>
    </source>
</evidence>
<keyword evidence="1" id="KW-0436">Ligase</keyword>
<dbReference type="GO" id="GO:0015631">
    <property type="term" value="F:tubulin binding"/>
    <property type="evidence" value="ECO:0007669"/>
    <property type="project" value="TreeGrafter"/>
</dbReference>
<accession>A0AAD9RTN3</accession>
<reference evidence="4" key="1">
    <citation type="submission" date="2021-08" db="EMBL/GenBank/DDBJ databases">
        <authorList>
            <person name="Misof B."/>
            <person name="Oliver O."/>
            <person name="Podsiadlowski L."/>
            <person name="Donath A."/>
            <person name="Peters R."/>
            <person name="Mayer C."/>
            <person name="Rust J."/>
            <person name="Gunkel S."/>
            <person name="Lesny P."/>
            <person name="Martin S."/>
            <person name="Oeyen J.P."/>
            <person name="Petersen M."/>
            <person name="Panagiotis P."/>
            <person name="Wilbrandt J."/>
            <person name="Tanja T."/>
        </authorList>
    </citation>
    <scope>NUCLEOTIDE SEQUENCE</scope>
    <source>
        <strain evidence="4">GBR_01_08_01A</strain>
        <tissue evidence="4">Thorax + abdomen</tissue>
    </source>
</reference>
<name>A0AAD9RTN3_9HYME</name>
<comment type="caution">
    <text evidence="4">The sequence shown here is derived from an EMBL/GenBank/DDBJ whole genome shotgun (WGS) entry which is preliminary data.</text>
</comment>
<dbReference type="GO" id="GO:0005524">
    <property type="term" value="F:ATP binding"/>
    <property type="evidence" value="ECO:0007669"/>
    <property type="project" value="UniProtKB-KW"/>
</dbReference>
<dbReference type="Pfam" id="PF03133">
    <property type="entry name" value="TTL"/>
    <property type="match status" value="1"/>
</dbReference>
<dbReference type="EMBL" id="JAIFRP010000021">
    <property type="protein sequence ID" value="KAK2585508.1"/>
    <property type="molecule type" value="Genomic_DNA"/>
</dbReference>
<dbReference type="SUPFAM" id="SSF56059">
    <property type="entry name" value="Glutathione synthetase ATP-binding domain-like"/>
    <property type="match status" value="1"/>
</dbReference>
<evidence type="ECO:0000313" key="5">
    <source>
        <dbReference type="Proteomes" id="UP001258017"/>
    </source>
</evidence>
<dbReference type="Proteomes" id="UP001258017">
    <property type="component" value="Unassembled WGS sequence"/>
</dbReference>
<dbReference type="PANTHER" id="PTHR12241:SF118">
    <property type="entry name" value="TUBULIN POLYGLUTAMYLASE TTLL2-RELATED"/>
    <property type="match status" value="1"/>
</dbReference>
<keyword evidence="2" id="KW-0547">Nucleotide-binding</keyword>
<dbReference type="PROSITE" id="PS51221">
    <property type="entry name" value="TTL"/>
    <property type="match status" value="1"/>
</dbReference>
<evidence type="ECO:0000256" key="2">
    <source>
        <dbReference type="ARBA" id="ARBA00022741"/>
    </source>
</evidence>
<gene>
    <name evidence="4" type="ORF">KPH14_010159</name>
</gene>
<organism evidence="4 5">
    <name type="scientific">Odynerus spinipes</name>
    <dbReference type="NCBI Taxonomy" id="1348599"/>
    <lineage>
        <taxon>Eukaryota</taxon>
        <taxon>Metazoa</taxon>
        <taxon>Ecdysozoa</taxon>
        <taxon>Arthropoda</taxon>
        <taxon>Hexapoda</taxon>
        <taxon>Insecta</taxon>
        <taxon>Pterygota</taxon>
        <taxon>Neoptera</taxon>
        <taxon>Endopterygota</taxon>
        <taxon>Hymenoptera</taxon>
        <taxon>Apocrita</taxon>
        <taxon>Aculeata</taxon>
        <taxon>Vespoidea</taxon>
        <taxon>Vespidae</taxon>
        <taxon>Eumeninae</taxon>
        <taxon>Odynerus</taxon>
    </lineage>
</organism>
<dbReference type="AlphaFoldDB" id="A0AAD9RTN3"/>